<reference evidence="6" key="1">
    <citation type="submission" date="2022-06" db="EMBL/GenBank/DDBJ databases">
        <title>Isolation of gut microbiota from human fecal samples.</title>
        <authorList>
            <person name="Pamer E.G."/>
            <person name="Barat B."/>
            <person name="Waligurski E."/>
            <person name="Medina S."/>
            <person name="Paddock L."/>
            <person name="Mostad J."/>
        </authorList>
    </citation>
    <scope>NUCLEOTIDE SEQUENCE</scope>
    <source>
        <strain evidence="6">DFI.9.91</strain>
    </source>
</reference>
<dbReference type="SUPFAM" id="SSF88713">
    <property type="entry name" value="Glycoside hydrolase/deacetylase"/>
    <property type="match status" value="1"/>
</dbReference>
<evidence type="ECO:0000256" key="3">
    <source>
        <dbReference type="SAM" id="MobiDB-lite"/>
    </source>
</evidence>
<dbReference type="GO" id="GO:0016810">
    <property type="term" value="F:hydrolase activity, acting on carbon-nitrogen (but not peptide) bonds"/>
    <property type="evidence" value="ECO:0007669"/>
    <property type="project" value="InterPro"/>
</dbReference>
<dbReference type="PANTHER" id="PTHR34216:SF3">
    <property type="entry name" value="POLY-BETA-1,6-N-ACETYL-D-GLUCOSAMINE N-DEACETYLASE"/>
    <property type="match status" value="1"/>
</dbReference>
<feature type="chain" id="PRO_5043599358" evidence="4">
    <location>
        <begin position="25"/>
        <end position="429"/>
    </location>
</feature>
<dbReference type="Pfam" id="PF01522">
    <property type="entry name" value="Polysacc_deac_1"/>
    <property type="match status" value="1"/>
</dbReference>
<organism evidence="6 7">
    <name type="scientific">Intestinimonas massiliensis</name>
    <name type="common">ex Afouda et al. 2020</name>
    <dbReference type="NCBI Taxonomy" id="1673721"/>
    <lineage>
        <taxon>Bacteria</taxon>
        <taxon>Bacillati</taxon>
        <taxon>Bacillota</taxon>
        <taxon>Clostridia</taxon>
        <taxon>Eubacteriales</taxon>
        <taxon>Intestinimonas</taxon>
    </lineage>
</organism>
<feature type="signal peptide" evidence="4">
    <location>
        <begin position="1"/>
        <end position="24"/>
    </location>
</feature>
<evidence type="ECO:0000313" key="6">
    <source>
        <dbReference type="EMBL" id="MCQ4770553.1"/>
    </source>
</evidence>
<name>A0AAW5JL28_9FIRM</name>
<evidence type="ECO:0000313" key="7">
    <source>
        <dbReference type="Proteomes" id="UP001204562"/>
    </source>
</evidence>
<sequence>MCMRTNLKRLLALTLTLTLFTPLAACKKAPPAGSGTPDTPPVSATPEPTASAEPSPTPAADPYDAVRTYWSEDQLTQSWGPDQVVEHLFFHPIIAYPQYAFHESPLPESQRIGLDDWMVTVDEYNKILQSVYDKGYILVAMEDVWSEVTDESGTHMVRNTLRLPEGKKPLIISFDDVNYYEYMLEGGFTSKLVVGDDGQIWAECTDPYTKETFLTQDLDATTILDQFILEHPDFSLNGAKAIFSLTGYQGILGYRTQNDRDIKADDPRRAEFEAYRQSEIDAVMPVIQRLKETGWTFGSHTWGHINLSAKSMEVVKTDTERWAEEVGSLVGPTSILFYPHGARPDGDNDVTQTGPMFQYLQSMGFRVFASVGVESYSKIKTDISAVICDRLHPDGKTLRSGRERERYLQFYDAKDIIDLNVRPDLGVTW</sequence>
<dbReference type="InterPro" id="IPR002509">
    <property type="entry name" value="NODB_dom"/>
</dbReference>
<evidence type="ECO:0000256" key="4">
    <source>
        <dbReference type="SAM" id="SignalP"/>
    </source>
</evidence>
<dbReference type="GO" id="GO:0005576">
    <property type="term" value="C:extracellular region"/>
    <property type="evidence" value="ECO:0007669"/>
    <property type="project" value="UniProtKB-SubCell"/>
</dbReference>
<comment type="subcellular location">
    <subcellularLocation>
        <location evidence="1">Secreted</location>
    </subcellularLocation>
</comment>
<dbReference type="InterPro" id="IPR011330">
    <property type="entry name" value="Glyco_hydro/deAcase_b/a-brl"/>
</dbReference>
<accession>A0AAW5JL28</accession>
<evidence type="ECO:0000256" key="2">
    <source>
        <dbReference type="ARBA" id="ARBA00022729"/>
    </source>
</evidence>
<dbReference type="GO" id="GO:0005975">
    <property type="term" value="P:carbohydrate metabolic process"/>
    <property type="evidence" value="ECO:0007669"/>
    <property type="project" value="InterPro"/>
</dbReference>
<dbReference type="Gene3D" id="3.20.20.370">
    <property type="entry name" value="Glycoside hydrolase/deacetylase"/>
    <property type="match status" value="1"/>
</dbReference>
<keyword evidence="2 4" id="KW-0732">Signal</keyword>
<gene>
    <name evidence="6" type="ORF">NE579_08765</name>
</gene>
<feature type="domain" description="NodB homology" evidence="5">
    <location>
        <begin position="280"/>
        <end position="345"/>
    </location>
</feature>
<dbReference type="Proteomes" id="UP001204562">
    <property type="component" value="Unassembled WGS sequence"/>
</dbReference>
<dbReference type="RefSeq" id="WP_256303978.1">
    <property type="nucleotide sequence ID" value="NZ_JANFYS010000016.1"/>
</dbReference>
<dbReference type="PANTHER" id="PTHR34216">
    <property type="match status" value="1"/>
</dbReference>
<dbReference type="AlphaFoldDB" id="A0AAW5JL28"/>
<comment type="caution">
    <text evidence="6">The sequence shown here is derived from an EMBL/GenBank/DDBJ whole genome shotgun (WGS) entry which is preliminary data.</text>
</comment>
<feature type="compositionally biased region" description="Low complexity" evidence="3">
    <location>
        <begin position="44"/>
        <end position="60"/>
    </location>
</feature>
<feature type="region of interest" description="Disordered" evidence="3">
    <location>
        <begin position="29"/>
        <end position="63"/>
    </location>
</feature>
<evidence type="ECO:0000256" key="1">
    <source>
        <dbReference type="ARBA" id="ARBA00004613"/>
    </source>
</evidence>
<protein>
    <submittedName>
        <fullName evidence="6">Polysaccharide deacetylase family protein</fullName>
    </submittedName>
</protein>
<dbReference type="EMBL" id="JANFYS010000016">
    <property type="protein sequence ID" value="MCQ4770553.1"/>
    <property type="molecule type" value="Genomic_DNA"/>
</dbReference>
<evidence type="ECO:0000259" key="5">
    <source>
        <dbReference type="Pfam" id="PF01522"/>
    </source>
</evidence>
<dbReference type="InterPro" id="IPR051398">
    <property type="entry name" value="Polysacch_Deacetylase"/>
</dbReference>
<proteinExistence type="predicted"/>